<reference evidence="5 6" key="1">
    <citation type="journal article" date="2014" name="J. Biotechnol.">
        <title>Complete genome sequence of the actinobacterium Actinoplanes friuliensis HAG 010964, producer of the lipopeptide antibiotic friulimycin.</title>
        <authorList>
            <person name="Ruckert C."/>
            <person name="Szczepanowski R."/>
            <person name="Albersmeier A."/>
            <person name="Goesmann A."/>
            <person name="Fischer N."/>
            <person name="Steinkamper A."/>
            <person name="Puhler A."/>
            <person name="Biener R."/>
            <person name="Schwartz D."/>
            <person name="Kalinowski J."/>
        </authorList>
    </citation>
    <scope>NUCLEOTIDE SEQUENCE [LARGE SCALE GENOMIC DNA]</scope>
    <source>
        <strain evidence="5 6">DSM 7358</strain>
    </source>
</reference>
<dbReference type="Gene3D" id="1.10.10.10">
    <property type="entry name" value="Winged helix-like DNA-binding domain superfamily/Winged helix DNA-binding domain"/>
    <property type="match status" value="1"/>
</dbReference>
<dbReference type="SMART" id="SM00421">
    <property type="entry name" value="HTH_LUXR"/>
    <property type="match status" value="1"/>
</dbReference>
<dbReference type="PROSITE" id="PS00622">
    <property type="entry name" value="HTH_LUXR_1"/>
    <property type="match status" value="1"/>
</dbReference>
<dbReference type="PROSITE" id="PS50043">
    <property type="entry name" value="HTH_LUXR_2"/>
    <property type="match status" value="1"/>
</dbReference>
<evidence type="ECO:0000313" key="6">
    <source>
        <dbReference type="Proteomes" id="UP000017746"/>
    </source>
</evidence>
<dbReference type="HOGENOM" id="CLU_015308_1_0_11"/>
<dbReference type="Pfam" id="PF00196">
    <property type="entry name" value="GerE"/>
    <property type="match status" value="1"/>
</dbReference>
<protein>
    <submittedName>
        <fullName evidence="5">ATP-dependent transcriptional regulator, malt-like, luxr family protein</fullName>
    </submittedName>
</protein>
<dbReference type="RefSeq" id="WP_023359084.1">
    <property type="nucleotide sequence ID" value="NC_022657.1"/>
</dbReference>
<dbReference type="eggNOG" id="COG2909">
    <property type="taxonomic scope" value="Bacteria"/>
</dbReference>
<dbReference type="GO" id="GO:0003677">
    <property type="term" value="F:DNA binding"/>
    <property type="evidence" value="ECO:0007669"/>
    <property type="project" value="UniProtKB-KW"/>
</dbReference>
<dbReference type="PANTHER" id="PTHR44688:SF16">
    <property type="entry name" value="DNA-BINDING TRANSCRIPTIONAL ACTIVATOR DEVR_DOSR"/>
    <property type="match status" value="1"/>
</dbReference>
<evidence type="ECO:0000259" key="4">
    <source>
        <dbReference type="PROSITE" id="PS50043"/>
    </source>
</evidence>
<dbReference type="InterPro" id="IPR036388">
    <property type="entry name" value="WH-like_DNA-bd_sf"/>
</dbReference>
<evidence type="ECO:0000256" key="2">
    <source>
        <dbReference type="ARBA" id="ARBA00023125"/>
    </source>
</evidence>
<dbReference type="Pfam" id="PF13191">
    <property type="entry name" value="AAA_16"/>
    <property type="match status" value="1"/>
</dbReference>
<dbReference type="InterPro" id="IPR041664">
    <property type="entry name" value="AAA_16"/>
</dbReference>
<dbReference type="KEGG" id="afs:AFR_06320"/>
<keyword evidence="3" id="KW-0804">Transcription</keyword>
<dbReference type="SUPFAM" id="SSF46894">
    <property type="entry name" value="C-terminal effector domain of the bipartite response regulators"/>
    <property type="match status" value="1"/>
</dbReference>
<dbReference type="CDD" id="cd06170">
    <property type="entry name" value="LuxR_C_like"/>
    <property type="match status" value="1"/>
</dbReference>
<dbReference type="Proteomes" id="UP000017746">
    <property type="component" value="Chromosome"/>
</dbReference>
<dbReference type="OrthoDB" id="3197423at2"/>
<name>U5VRJ0_9ACTN</name>
<evidence type="ECO:0000256" key="3">
    <source>
        <dbReference type="ARBA" id="ARBA00023163"/>
    </source>
</evidence>
<dbReference type="PRINTS" id="PR00038">
    <property type="entry name" value="HTHLUXR"/>
</dbReference>
<dbReference type="GO" id="GO:0006355">
    <property type="term" value="P:regulation of DNA-templated transcription"/>
    <property type="evidence" value="ECO:0007669"/>
    <property type="project" value="InterPro"/>
</dbReference>
<keyword evidence="1" id="KW-0805">Transcription regulation</keyword>
<keyword evidence="2" id="KW-0238">DNA-binding</keyword>
<dbReference type="AlphaFoldDB" id="U5VRJ0"/>
<dbReference type="PANTHER" id="PTHR44688">
    <property type="entry name" value="DNA-BINDING TRANSCRIPTIONAL ACTIVATOR DEVR_DOSR"/>
    <property type="match status" value="1"/>
</dbReference>
<dbReference type="SUPFAM" id="SSF52540">
    <property type="entry name" value="P-loop containing nucleoside triphosphate hydrolases"/>
    <property type="match status" value="1"/>
</dbReference>
<accession>U5VRJ0</accession>
<feature type="domain" description="HTH luxR-type" evidence="4">
    <location>
        <begin position="797"/>
        <end position="862"/>
    </location>
</feature>
<dbReference type="InterPro" id="IPR000792">
    <property type="entry name" value="Tscrpt_reg_LuxR_C"/>
</dbReference>
<dbReference type="PATRIC" id="fig|1246995.3.peg.1282"/>
<gene>
    <name evidence="5" type="ORF">AFR_06320</name>
</gene>
<keyword evidence="6" id="KW-1185">Reference proteome</keyword>
<organism evidence="5 6">
    <name type="scientific">Actinoplanes friuliensis DSM 7358</name>
    <dbReference type="NCBI Taxonomy" id="1246995"/>
    <lineage>
        <taxon>Bacteria</taxon>
        <taxon>Bacillati</taxon>
        <taxon>Actinomycetota</taxon>
        <taxon>Actinomycetes</taxon>
        <taxon>Micromonosporales</taxon>
        <taxon>Micromonosporaceae</taxon>
        <taxon>Actinoplanes</taxon>
    </lineage>
</organism>
<evidence type="ECO:0000313" key="5">
    <source>
        <dbReference type="EMBL" id="AGZ39553.1"/>
    </source>
</evidence>
<sequence>MEHWEFVGRADELARLTTVATIDAERGLILSGAAGIGKSRLLNEGVAELPPEHYAVHYASANIASSGLPFGGLAQILPPDPPAGLSPAGLLRWAVDGLHDAAGDRPIVLAIDDAHLLDAPSAALAHLLVREGATLLATLRIAEPVPPPISALWTEGLLSHAELAPLTEDESRALLTGLVGGPVEAGSAQRLARLGGGNPLLLRELVLAAVGGGELVRTYGFWRWTGRLTLAPSLADLVDTRIGGLTGGVRDVLELVSFGEPVGLSLLLRAAEPRDVETAEERGLIRVGVDERRRDVRLAHPLYGEVVRRRCPVTRSRRLLATLADLVEGAGAHRRDDLLRVAVWRLDSGTAQGGALLLDAARQAFARFDIDLARRLAAAAHDAGAGYSAAELLATVLLFADSPQEALAVLDATPDDSARRLTSRAAVEFFGLGQAAAADRLAAAELADPAEAARVRAFEAFIRLQLDELATARSLARGVLDEPASGVATKALARCVLAFLAAAGGDPRGSAELIAAVEADTAAWRRDTPTLQYALQMAEGTLVSVSMDLPAIDKILAAEFAHLAQAGGFGFGSGWVSLLQAQACLLRGQTEEALRATEQACAALAPARVYDGSAHFARANAAALRGEVTVAVDSLAVAEASAGTAVGLYYAWQEQARAWTLACRGELADAVRVLHRSATRLRADGFHAHELLALYDLVRLGRPELAADRMDALATTVGGRATPLLVRHARAAADEAAEDLFAVAREFAVLGYQLFAAEAAAGAVRIFRQARDPRALAASTLMADVLARCGVMRTPALMAVQPALTVRERQVAELAAEGVRSREIADRLYLSPRTVENHLQRVYTKLGVNGRVELAPALRLLPQ</sequence>
<proteinExistence type="predicted"/>
<dbReference type="EMBL" id="CP006272">
    <property type="protein sequence ID" value="AGZ39553.1"/>
    <property type="molecule type" value="Genomic_DNA"/>
</dbReference>
<evidence type="ECO:0000256" key="1">
    <source>
        <dbReference type="ARBA" id="ARBA00023015"/>
    </source>
</evidence>
<dbReference type="InterPro" id="IPR027417">
    <property type="entry name" value="P-loop_NTPase"/>
</dbReference>
<dbReference type="InterPro" id="IPR016032">
    <property type="entry name" value="Sig_transdc_resp-reg_C-effctor"/>
</dbReference>
<dbReference type="STRING" id="1246995.AFR_06320"/>